<sequence length="343" mass="38355">MKIKILSLWVFSAFILTACGGGSDSSPSFNSSSPESSNNTPQNGNKPADQVLTQIYMSEMSDDATQKILGYDIDTITIKDGQYYTKNENNLGYNQEADMSFLITADGVYEDGPKHPTYGVNIGSVTGSPANFTLKPYSKIASKGLTFNQSYKTIDLSNKSLSEVINPYNAWVIKNNLTSQFPISDTLSRFYNANAATKFPAGSQCFQLTKSENNQEHIELYNDTKNQKNVMDIWNQEANKIAADTQKKIFKDTTAFITSQHPQYDTYAKFQSDFYAGDYYSKGIDFLLSEEISNMKEDINQNSDLTAEEKANVLEYINITNNLCTVYNNTATETIRNAISNFK</sequence>
<evidence type="ECO:0000256" key="2">
    <source>
        <dbReference type="SAM" id="SignalP"/>
    </source>
</evidence>
<dbReference type="Proteomes" id="UP001241935">
    <property type="component" value="Unassembled WGS sequence"/>
</dbReference>
<evidence type="ECO:0000313" key="3">
    <source>
        <dbReference type="EMBL" id="MDK1683791.1"/>
    </source>
</evidence>
<dbReference type="PROSITE" id="PS51257">
    <property type="entry name" value="PROKAR_LIPOPROTEIN"/>
    <property type="match status" value="1"/>
</dbReference>
<keyword evidence="2" id="KW-0732">Signal</keyword>
<dbReference type="AlphaFoldDB" id="A0AAW6URC2"/>
<feature type="compositionally biased region" description="Low complexity" evidence="1">
    <location>
        <begin position="25"/>
        <end position="41"/>
    </location>
</feature>
<feature type="signal peptide" evidence="2">
    <location>
        <begin position="1"/>
        <end position="18"/>
    </location>
</feature>
<proteinExistence type="predicted"/>
<dbReference type="RefSeq" id="WP_284066948.1">
    <property type="nucleotide sequence ID" value="NZ_JASKNE010000001.1"/>
</dbReference>
<organism evidence="3 4">
    <name type="scientific">Acinetobacter terrestris</name>
    <dbReference type="NCBI Taxonomy" id="2529843"/>
    <lineage>
        <taxon>Bacteria</taxon>
        <taxon>Pseudomonadati</taxon>
        <taxon>Pseudomonadota</taxon>
        <taxon>Gammaproteobacteria</taxon>
        <taxon>Moraxellales</taxon>
        <taxon>Moraxellaceae</taxon>
        <taxon>Acinetobacter</taxon>
        <taxon>Acinetobacter Taxon 24</taxon>
    </lineage>
</organism>
<dbReference type="EMBL" id="JASKNE010000001">
    <property type="protein sequence ID" value="MDK1683791.1"/>
    <property type="molecule type" value="Genomic_DNA"/>
</dbReference>
<reference evidence="3" key="1">
    <citation type="submission" date="2023-04" db="EMBL/GenBank/DDBJ databases">
        <title>The environmental microbiomes in feedlot watering bowls are a reservoir of florfenicol resistance for bovine respiratory disease pathogens.</title>
        <authorList>
            <person name="Kos D.W."/>
            <person name="Ruzzini A.C."/>
            <person name="Schreiner B."/>
            <person name="Jelinski M.D."/>
        </authorList>
    </citation>
    <scope>NUCLEOTIDE SEQUENCE</scope>
    <source>
        <strain evidence="3">WB3</strain>
    </source>
</reference>
<comment type="caution">
    <text evidence="3">The sequence shown here is derived from an EMBL/GenBank/DDBJ whole genome shotgun (WGS) entry which is preliminary data.</text>
</comment>
<protein>
    <recommendedName>
        <fullName evidence="5">Lipoprotein</fullName>
    </recommendedName>
</protein>
<evidence type="ECO:0000313" key="4">
    <source>
        <dbReference type="Proteomes" id="UP001241935"/>
    </source>
</evidence>
<feature type="chain" id="PRO_5043902546" description="Lipoprotein" evidence="2">
    <location>
        <begin position="19"/>
        <end position="343"/>
    </location>
</feature>
<accession>A0AAW6URC2</accession>
<name>A0AAW6URC2_9GAMM</name>
<evidence type="ECO:0008006" key="5">
    <source>
        <dbReference type="Google" id="ProtNLM"/>
    </source>
</evidence>
<evidence type="ECO:0000256" key="1">
    <source>
        <dbReference type="SAM" id="MobiDB-lite"/>
    </source>
</evidence>
<gene>
    <name evidence="3" type="ORF">QOR41_08025</name>
</gene>
<feature type="region of interest" description="Disordered" evidence="1">
    <location>
        <begin position="25"/>
        <end position="47"/>
    </location>
</feature>